<accession>A0ABW4QC94</accession>
<dbReference type="PANTHER" id="PTHR34294">
    <property type="entry name" value="TRANSCRIPTIONAL REGULATOR-RELATED"/>
    <property type="match status" value="1"/>
</dbReference>
<dbReference type="InterPro" id="IPR007324">
    <property type="entry name" value="Sugar-bd_dom_put"/>
</dbReference>
<name>A0ABW4QC94_9MICC</name>
<protein>
    <submittedName>
        <fullName evidence="6">Sugar-binding transcriptional regulator</fullName>
    </submittedName>
</protein>
<evidence type="ECO:0000256" key="1">
    <source>
        <dbReference type="ARBA" id="ARBA00010466"/>
    </source>
</evidence>
<comment type="caution">
    <text evidence="6">The sequence shown here is derived from an EMBL/GenBank/DDBJ whole genome shotgun (WGS) entry which is preliminary data.</text>
</comment>
<dbReference type="Gene3D" id="3.40.50.1360">
    <property type="match status" value="1"/>
</dbReference>
<dbReference type="InterPro" id="IPR051054">
    <property type="entry name" value="SorC_transcr_regulators"/>
</dbReference>
<keyword evidence="3" id="KW-0238">DNA-binding</keyword>
<comment type="similarity">
    <text evidence="1">Belongs to the SorC transcriptional regulatory family.</text>
</comment>
<organism evidence="6 7">
    <name type="scientific">Arthrobacter flavus</name>
    <dbReference type="NCBI Taxonomy" id="95172"/>
    <lineage>
        <taxon>Bacteria</taxon>
        <taxon>Bacillati</taxon>
        <taxon>Actinomycetota</taxon>
        <taxon>Actinomycetes</taxon>
        <taxon>Micrococcales</taxon>
        <taxon>Micrococcaceae</taxon>
        <taxon>Arthrobacter</taxon>
    </lineage>
</organism>
<dbReference type="RefSeq" id="WP_343882179.1">
    <property type="nucleotide sequence ID" value="NZ_BAAAIJ010000059.1"/>
</dbReference>
<dbReference type="SUPFAM" id="SSF100950">
    <property type="entry name" value="NagB/RpiA/CoA transferase-like"/>
    <property type="match status" value="1"/>
</dbReference>
<dbReference type="PANTHER" id="PTHR34294:SF1">
    <property type="entry name" value="TRANSCRIPTIONAL REGULATOR LSRR"/>
    <property type="match status" value="1"/>
</dbReference>
<keyword evidence="2" id="KW-0805">Transcription regulation</keyword>
<dbReference type="Pfam" id="PF04198">
    <property type="entry name" value="Sugar-bind"/>
    <property type="match status" value="1"/>
</dbReference>
<dbReference type="EMBL" id="JBHUGA010000067">
    <property type="protein sequence ID" value="MFD1848367.1"/>
    <property type="molecule type" value="Genomic_DNA"/>
</dbReference>
<feature type="domain" description="Sugar-binding" evidence="5">
    <location>
        <begin position="47"/>
        <end position="300"/>
    </location>
</feature>
<dbReference type="Proteomes" id="UP001597307">
    <property type="component" value="Unassembled WGS sequence"/>
</dbReference>
<keyword evidence="7" id="KW-1185">Reference proteome</keyword>
<reference evidence="7" key="1">
    <citation type="journal article" date="2019" name="Int. J. Syst. Evol. Microbiol.">
        <title>The Global Catalogue of Microorganisms (GCM) 10K type strain sequencing project: providing services to taxonomists for standard genome sequencing and annotation.</title>
        <authorList>
            <consortium name="The Broad Institute Genomics Platform"/>
            <consortium name="The Broad Institute Genome Sequencing Center for Infectious Disease"/>
            <person name="Wu L."/>
            <person name="Ma J."/>
        </authorList>
    </citation>
    <scope>NUCLEOTIDE SEQUENCE [LARGE SCALE GENOMIC DNA]</scope>
    <source>
        <strain evidence="7">JCM 11496</strain>
    </source>
</reference>
<sequence length="305" mass="33414">MYYLQDLTMNAIARELRTSRSTVSRLLSMARDTGLVQIQVNNPLQRAPSLEQQIRRQFGVEAHVVPVTDVVSDSDVLDRVAIQAARTIGPLVDSNAIIGVAWGSTLSAVSHHLTRKVTHDSTIVQLNGAGNTQTTGITYASEILRRFGQAYGARVEQFPVPAFFDHAETKTAMWAERSVLRILDLQRRMTMAIFGVGSIDANIPSHVYSGGYLDDDDLRALDEHQVVGDVATMFFRADGTHSDLLLNQRSTGPELDLLRQVRRRICVVSGETKINGLRGALAAGLATDLILDEGSARRLVHGGSR</sequence>
<evidence type="ECO:0000256" key="3">
    <source>
        <dbReference type="ARBA" id="ARBA00023125"/>
    </source>
</evidence>
<proteinExistence type="inferred from homology"/>
<gene>
    <name evidence="6" type="ORF">ACFSFX_17415</name>
</gene>
<evidence type="ECO:0000313" key="6">
    <source>
        <dbReference type="EMBL" id="MFD1848367.1"/>
    </source>
</evidence>
<dbReference type="InterPro" id="IPR037171">
    <property type="entry name" value="NagB/RpiA_transferase-like"/>
</dbReference>
<dbReference type="Gene3D" id="1.10.10.60">
    <property type="entry name" value="Homeodomain-like"/>
    <property type="match status" value="1"/>
</dbReference>
<evidence type="ECO:0000259" key="5">
    <source>
        <dbReference type="Pfam" id="PF04198"/>
    </source>
</evidence>
<evidence type="ECO:0000256" key="2">
    <source>
        <dbReference type="ARBA" id="ARBA00023015"/>
    </source>
</evidence>
<evidence type="ECO:0000313" key="7">
    <source>
        <dbReference type="Proteomes" id="UP001597307"/>
    </source>
</evidence>
<keyword evidence="4" id="KW-0804">Transcription</keyword>
<evidence type="ECO:0000256" key="4">
    <source>
        <dbReference type="ARBA" id="ARBA00023163"/>
    </source>
</evidence>